<feature type="compositionally biased region" description="Basic and acidic residues" evidence="1">
    <location>
        <begin position="676"/>
        <end position="689"/>
    </location>
</feature>
<feature type="region of interest" description="Disordered" evidence="1">
    <location>
        <begin position="218"/>
        <end position="287"/>
    </location>
</feature>
<proteinExistence type="predicted"/>
<dbReference type="Gene3D" id="3.40.50.300">
    <property type="entry name" value="P-loop containing nucleotide triphosphate hydrolases"/>
    <property type="match status" value="1"/>
</dbReference>
<dbReference type="GO" id="GO:0005524">
    <property type="term" value="F:ATP binding"/>
    <property type="evidence" value="ECO:0007669"/>
    <property type="project" value="InterPro"/>
</dbReference>
<dbReference type="InterPro" id="IPR027417">
    <property type="entry name" value="P-loop_NTPase"/>
</dbReference>
<dbReference type="OrthoDB" id="9996895at2759"/>
<dbReference type="PANTHER" id="PTHR23389:SF21">
    <property type="entry name" value="ATPASE FAMILY AAA DOMAIN-CONTAINING PROTEIN 5"/>
    <property type="match status" value="1"/>
</dbReference>
<evidence type="ECO:0000256" key="1">
    <source>
        <dbReference type="SAM" id="MobiDB-lite"/>
    </source>
</evidence>
<evidence type="ECO:0000259" key="2">
    <source>
        <dbReference type="SMART" id="SM00382"/>
    </source>
</evidence>
<gene>
    <name evidence="3" type="ORF">HIM_08549</name>
</gene>
<feature type="compositionally biased region" description="Polar residues" evidence="1">
    <location>
        <begin position="167"/>
        <end position="183"/>
    </location>
</feature>
<feature type="compositionally biased region" description="Basic and acidic residues" evidence="1">
    <location>
        <begin position="117"/>
        <end position="135"/>
    </location>
</feature>
<evidence type="ECO:0000313" key="3">
    <source>
        <dbReference type="EMBL" id="KJZ72094.1"/>
    </source>
</evidence>
<feature type="compositionally biased region" description="Polar residues" evidence="1">
    <location>
        <begin position="275"/>
        <end position="287"/>
    </location>
</feature>
<reference evidence="3 4" key="1">
    <citation type="journal article" date="2014" name="Genome Biol. Evol.">
        <title>Comparative genomics and transcriptomics analyses reveal divergent lifestyle features of nematode endoparasitic fungus Hirsutella minnesotensis.</title>
        <authorList>
            <person name="Lai Y."/>
            <person name="Liu K."/>
            <person name="Zhang X."/>
            <person name="Zhang X."/>
            <person name="Li K."/>
            <person name="Wang N."/>
            <person name="Shu C."/>
            <person name="Wu Y."/>
            <person name="Wang C."/>
            <person name="Bushley K.E."/>
            <person name="Xiang M."/>
            <person name="Liu X."/>
        </authorList>
    </citation>
    <scope>NUCLEOTIDE SEQUENCE [LARGE SCALE GENOMIC DNA]</scope>
    <source>
        <strain evidence="3 4">3608</strain>
    </source>
</reference>
<dbReference type="SUPFAM" id="SSF52540">
    <property type="entry name" value="P-loop containing nucleoside triphosphate hydrolases"/>
    <property type="match status" value="1"/>
</dbReference>
<organism evidence="3 4">
    <name type="scientific">Hirsutella minnesotensis 3608</name>
    <dbReference type="NCBI Taxonomy" id="1043627"/>
    <lineage>
        <taxon>Eukaryota</taxon>
        <taxon>Fungi</taxon>
        <taxon>Dikarya</taxon>
        <taxon>Ascomycota</taxon>
        <taxon>Pezizomycotina</taxon>
        <taxon>Sordariomycetes</taxon>
        <taxon>Hypocreomycetidae</taxon>
        <taxon>Hypocreales</taxon>
        <taxon>Ophiocordycipitaceae</taxon>
        <taxon>Hirsutella</taxon>
    </lineage>
</organism>
<dbReference type="EMBL" id="KQ030553">
    <property type="protein sequence ID" value="KJZ72094.1"/>
    <property type="molecule type" value="Genomic_DNA"/>
</dbReference>
<dbReference type="SMART" id="SM00382">
    <property type="entry name" value="AAA"/>
    <property type="match status" value="1"/>
</dbReference>
<feature type="region of interest" description="Disordered" evidence="1">
    <location>
        <begin position="663"/>
        <end position="693"/>
    </location>
</feature>
<dbReference type="GO" id="GO:0003677">
    <property type="term" value="F:DNA binding"/>
    <property type="evidence" value="ECO:0007669"/>
    <property type="project" value="TreeGrafter"/>
</dbReference>
<keyword evidence="4" id="KW-1185">Reference proteome</keyword>
<feature type="region of interest" description="Disordered" evidence="1">
    <location>
        <begin position="1147"/>
        <end position="1167"/>
    </location>
</feature>
<protein>
    <recommendedName>
        <fullName evidence="2">AAA+ ATPase domain-containing protein</fullName>
    </recommendedName>
</protein>
<feature type="compositionally biased region" description="Polar residues" evidence="1">
    <location>
        <begin position="106"/>
        <end position="116"/>
    </location>
</feature>
<dbReference type="InterPro" id="IPR003959">
    <property type="entry name" value="ATPase_AAA_core"/>
</dbReference>
<name>A0A0F8A3M6_9HYPO</name>
<dbReference type="AlphaFoldDB" id="A0A0F8A3M6"/>
<feature type="region of interest" description="Disordered" evidence="1">
    <location>
        <begin position="1"/>
        <end position="183"/>
    </location>
</feature>
<dbReference type="InterPro" id="IPR003593">
    <property type="entry name" value="AAA+_ATPase"/>
</dbReference>
<feature type="domain" description="AAA+ ATPase" evidence="2">
    <location>
        <begin position="577"/>
        <end position="764"/>
    </location>
</feature>
<accession>A0A0F8A3M6</accession>
<feature type="compositionally biased region" description="Polar residues" evidence="1">
    <location>
        <begin position="227"/>
        <end position="241"/>
    </location>
</feature>
<dbReference type="PANTHER" id="PTHR23389">
    <property type="entry name" value="CHROMOSOME TRANSMISSION FIDELITY FACTOR 18"/>
    <property type="match status" value="1"/>
</dbReference>
<sequence length="1167" mass="126951">MAQSGVGGPAPEKLHPFFSRDAARELSIPPAASSPSNPGAHPTDDDAIPNSGDDTSRRKRRKTESPSAQEGSGLKKARQKGRNGALGSPLASNGIMSHLIKANPSPLDSKSSTTSDHASKPEEVPLERRADEPARPSKPGDTATPDQPRTPVLQPQKAAKVLKFNPRTGTLGSPPSAKNKQSPTRMVCIRYGQDAATRQAIGAKITQILGGELQIPVTPTRKRGNRSAASQGSAATKSSEATVVHPFFASKTRPPDAEPSEPNLATKSHMPKSSVFMSTPVSPQKSRNPFVSGAVKAIPFGAKSIGTKVPGAMLPLWPAAGMSHIRGEIPSCGTDELSILPEEIDKKFKEQVTAIAPHESLLTHLINNVDPESIRKSIPADPDSFTPAPAELRIPKRRFESGRKLRRRIKSQLTPLTSAALASIDDSSQDELSSTPSCRAHPAISSLYQSLATDLSAFDKSTCENLSWTQKYAPRTAAQVLQTGKECFLLKQWLEALKVQAVEGGVDLTNEKGKAKSDANKKKKRKTKLEGFVVDSDEGSELDELSDIEGDDAAGPSKRSLVRSGLVSAGTKGPGKLRNTIVISGPHGCGKSAAVYAAAKELGFEVFELNPSSRRSGKDVSEKVGDMTRNHLVQQHQAQHPNGDNDQSTKSAKQGMMTSFFKSKVNKDGNQQSNSKAKEKPDKSTKESVPRSQKQSLILLEEADVLYEEDKQFWTTITAMMAQSKRPFVVTCNDENLIPLQSLSLHGIFRFTPPPESLAVDLCLLIAASEGHALRRAAVDSLFRSRGNDLRATITELNYWCQIGIGDRKGGFDWFYPRWPKGSDIDETGDVVRVISDGTYLHGMGWISRDLIVTTPDPLEMEQEVLHQAWDSWRMDMGDWYDSNDVADEVTGVTASPSDRREAFANLTAYEAFCDAMSAADVCSRGTFGTKMEELVDPTLPEMTSRGRDDFIVGRALLEADSPALTTSGIATTAITLRSFARDVLSRSATWDSINRNDSALAAVDERRAIKALDSSFQFSRRQLTRYDVALAFDPIAVAPKAQPSPHLDPSVFDRPMKPIILDVAPWVRGIIAFEFQLYQERLKLSNLLSEGGTRKRMRTTRSAYSALEGGERRTTRKERYFGDCLVTGVVMRTGAASFRRSFANISEEGHDDGTPNGVQYDDSDSS</sequence>
<dbReference type="GO" id="GO:0005634">
    <property type="term" value="C:nucleus"/>
    <property type="evidence" value="ECO:0007669"/>
    <property type="project" value="TreeGrafter"/>
</dbReference>
<feature type="compositionally biased region" description="Low complexity" evidence="1">
    <location>
        <begin position="29"/>
        <end position="41"/>
    </location>
</feature>
<evidence type="ECO:0000313" key="4">
    <source>
        <dbReference type="Proteomes" id="UP000054481"/>
    </source>
</evidence>
<dbReference type="Pfam" id="PF00004">
    <property type="entry name" value="AAA"/>
    <property type="match status" value="1"/>
</dbReference>
<dbReference type="Proteomes" id="UP000054481">
    <property type="component" value="Unassembled WGS sequence"/>
</dbReference>
<dbReference type="GO" id="GO:0016887">
    <property type="term" value="F:ATP hydrolysis activity"/>
    <property type="evidence" value="ECO:0007669"/>
    <property type="project" value="InterPro"/>
</dbReference>